<reference evidence="5 6" key="1">
    <citation type="submission" date="2012-11" db="EMBL/GenBank/DDBJ databases">
        <title>Genome assembly of Thiorhodococcus sp. AK35.</title>
        <authorList>
            <person name="Nupur N."/>
            <person name="Khatri I."/>
            <person name="Subramanian S."/>
            <person name="Pinnaka A."/>
        </authorList>
    </citation>
    <scope>NUCLEOTIDE SEQUENCE [LARGE SCALE GENOMIC DNA]</scope>
    <source>
        <strain evidence="5 6">AK35</strain>
    </source>
</reference>
<dbReference type="InterPro" id="IPR029058">
    <property type="entry name" value="AB_hydrolase_fold"/>
</dbReference>
<evidence type="ECO:0000256" key="1">
    <source>
        <dbReference type="ARBA" id="ARBA00022729"/>
    </source>
</evidence>
<dbReference type="SUPFAM" id="SSF53474">
    <property type="entry name" value="alpha/beta-Hydrolases"/>
    <property type="match status" value="2"/>
</dbReference>
<sequence>MKDTWKAVVREAVRLTRAGRIGEATGLVADTLAASSPEPRSGSDSGRAGVRGDAIEGEFEVVRDPGHPDPSASDEAGAAEWSWQSFENDSGARDYRLFVPPSRSGASSGRPLVTMLHGCGQDPDDFATSTRMNALAAQLGCCVLYPAQSISANASRCWVWYEESNQHAGLGEPNIIVGMVRHVIRAHAIDPRRVYVAGLSAGGAMAAILAALYPGLFAAVGIHSGLPHGAAHDLMSALIAMRQGALAGDASGVGSGISIPMIVFHGDADTTVNPVNAARLIAQAGFDVGGVGASGVEYGRAPGGCGYRRSTFVDGDGVCRAELWSVEDVGHGWSGGSGSTLFSEPCGPDASREMLRFFLEHPRV</sequence>
<dbReference type="STRING" id="1249627.D779_0393"/>
<evidence type="ECO:0000256" key="2">
    <source>
        <dbReference type="ARBA" id="ARBA00022801"/>
    </source>
</evidence>
<dbReference type="AlphaFoldDB" id="W9VGV3"/>
<keyword evidence="4" id="KW-0472">Membrane</keyword>
<keyword evidence="4" id="KW-1133">Transmembrane helix</keyword>
<dbReference type="Pfam" id="PF10503">
    <property type="entry name" value="Esterase_PHB"/>
    <property type="match status" value="1"/>
</dbReference>
<comment type="caution">
    <text evidence="5">The sequence shown here is derived from an EMBL/GenBank/DDBJ whole genome shotgun (WGS) entry which is preliminary data.</text>
</comment>
<dbReference type="GO" id="GO:0005576">
    <property type="term" value="C:extracellular region"/>
    <property type="evidence" value="ECO:0007669"/>
    <property type="project" value="InterPro"/>
</dbReference>
<feature type="region of interest" description="Disordered" evidence="3">
    <location>
        <begin position="26"/>
        <end position="79"/>
    </location>
</feature>
<evidence type="ECO:0000313" key="5">
    <source>
        <dbReference type="EMBL" id="EXJ16251.1"/>
    </source>
</evidence>
<name>W9VGV3_9GAMM</name>
<dbReference type="OrthoDB" id="5291933at2"/>
<organism evidence="5 6">
    <name type="scientific">Imhoffiella purpurea</name>
    <dbReference type="NCBI Taxonomy" id="1249627"/>
    <lineage>
        <taxon>Bacteria</taxon>
        <taxon>Pseudomonadati</taxon>
        <taxon>Pseudomonadota</taxon>
        <taxon>Gammaproteobacteria</taxon>
        <taxon>Chromatiales</taxon>
        <taxon>Chromatiaceae</taxon>
        <taxon>Imhoffiella</taxon>
    </lineage>
</organism>
<dbReference type="PANTHER" id="PTHR43037:SF1">
    <property type="entry name" value="BLL1128 PROTEIN"/>
    <property type="match status" value="1"/>
</dbReference>
<keyword evidence="2" id="KW-0378">Hydrolase</keyword>
<gene>
    <name evidence="5" type="ORF">D779_0393</name>
</gene>
<keyword evidence="6" id="KW-1185">Reference proteome</keyword>
<dbReference type="InterPro" id="IPR050955">
    <property type="entry name" value="Plant_Biomass_Hydrol_Est"/>
</dbReference>
<protein>
    <submittedName>
        <fullName evidence="5">Poly(3-hydroxybutyrate) depolymerase</fullName>
    </submittedName>
</protein>
<dbReference type="EMBL" id="AONC01000013">
    <property type="protein sequence ID" value="EXJ16251.1"/>
    <property type="molecule type" value="Genomic_DNA"/>
</dbReference>
<keyword evidence="4" id="KW-0812">Transmembrane</keyword>
<dbReference type="eggNOG" id="COG3509">
    <property type="taxonomic scope" value="Bacteria"/>
</dbReference>
<keyword evidence="1" id="KW-0732">Signal</keyword>
<evidence type="ECO:0000313" key="6">
    <source>
        <dbReference type="Proteomes" id="UP000019460"/>
    </source>
</evidence>
<dbReference type="PANTHER" id="PTHR43037">
    <property type="entry name" value="UNNAMED PRODUCT-RELATED"/>
    <property type="match status" value="1"/>
</dbReference>
<accession>W9VGV3</accession>
<proteinExistence type="predicted"/>
<dbReference type="Proteomes" id="UP000019460">
    <property type="component" value="Unassembled WGS sequence"/>
</dbReference>
<dbReference type="InterPro" id="IPR010126">
    <property type="entry name" value="Esterase_phb"/>
</dbReference>
<dbReference type="Gene3D" id="3.40.50.1820">
    <property type="entry name" value="alpha/beta hydrolase"/>
    <property type="match status" value="1"/>
</dbReference>
<dbReference type="RefSeq" id="WP_043750223.1">
    <property type="nucleotide sequence ID" value="NZ_AONC01000013.1"/>
</dbReference>
<evidence type="ECO:0000256" key="4">
    <source>
        <dbReference type="SAM" id="Phobius"/>
    </source>
</evidence>
<feature type="transmembrane region" description="Helical" evidence="4">
    <location>
        <begin position="194"/>
        <end position="216"/>
    </location>
</feature>
<evidence type="ECO:0000256" key="3">
    <source>
        <dbReference type="SAM" id="MobiDB-lite"/>
    </source>
</evidence>
<dbReference type="GO" id="GO:0016787">
    <property type="term" value="F:hydrolase activity"/>
    <property type="evidence" value="ECO:0007669"/>
    <property type="project" value="UniProtKB-KW"/>
</dbReference>
<dbReference type="NCBIfam" id="TIGR01840">
    <property type="entry name" value="esterase_phb"/>
    <property type="match status" value="1"/>
</dbReference>